<dbReference type="Gene3D" id="3.90.550.10">
    <property type="entry name" value="Spore Coat Polysaccharide Biosynthesis Protein SpsA, Chain A"/>
    <property type="match status" value="1"/>
</dbReference>
<keyword evidence="3" id="KW-0808">Transferase</keyword>
<dbReference type="GO" id="GO:0016779">
    <property type="term" value="F:nucleotidyltransferase activity"/>
    <property type="evidence" value="ECO:0007669"/>
    <property type="project" value="UniProtKB-ARBA"/>
</dbReference>
<evidence type="ECO:0000313" key="4">
    <source>
        <dbReference type="Proteomes" id="UP000308828"/>
    </source>
</evidence>
<evidence type="ECO:0000259" key="2">
    <source>
        <dbReference type="SMART" id="SM00852"/>
    </source>
</evidence>
<gene>
    <name evidence="3" type="ORF">FAA97_02110</name>
</gene>
<organism evidence="3 4">
    <name type="scientific">Peteryoungia ipomoeae</name>
    <dbReference type="NCBI Taxonomy" id="1210932"/>
    <lineage>
        <taxon>Bacteria</taxon>
        <taxon>Pseudomonadati</taxon>
        <taxon>Pseudomonadota</taxon>
        <taxon>Alphaproteobacteria</taxon>
        <taxon>Hyphomicrobiales</taxon>
        <taxon>Rhizobiaceae</taxon>
        <taxon>Peteryoungia</taxon>
    </lineage>
</organism>
<dbReference type="OrthoDB" id="9779263at2"/>
<protein>
    <submittedName>
        <fullName evidence="3">4-diphosphocytidyl-2C-methyl-D-erythritol kinase</fullName>
    </submittedName>
</protein>
<keyword evidence="1" id="KW-0460">Magnesium</keyword>
<dbReference type="Pfam" id="PF12804">
    <property type="entry name" value="NTP_transf_3"/>
    <property type="match status" value="1"/>
</dbReference>
<dbReference type="AlphaFoldDB" id="A0A4S8PAE2"/>
<dbReference type="CDD" id="cd03522">
    <property type="entry name" value="MoeA_like"/>
    <property type="match status" value="1"/>
</dbReference>
<dbReference type="InterPro" id="IPR025877">
    <property type="entry name" value="MobA-like_NTP_Trfase"/>
</dbReference>
<dbReference type="EMBL" id="STGV01000001">
    <property type="protein sequence ID" value="THV25024.1"/>
    <property type="molecule type" value="Genomic_DNA"/>
</dbReference>
<dbReference type="SMART" id="SM00852">
    <property type="entry name" value="MoCF_biosynth"/>
    <property type="match status" value="1"/>
</dbReference>
<proteinExistence type="predicted"/>
<dbReference type="PANTHER" id="PTHR43777:SF1">
    <property type="entry name" value="MOLYBDENUM COFACTOR CYTIDYLYLTRANSFERASE"/>
    <property type="match status" value="1"/>
</dbReference>
<accession>A0A4S8PAE2</accession>
<dbReference type="PIRSF" id="PIRSF036626">
    <property type="entry name" value="MPTBd_MobAlike"/>
    <property type="match status" value="1"/>
</dbReference>
<dbReference type="GO" id="GO:0016301">
    <property type="term" value="F:kinase activity"/>
    <property type="evidence" value="ECO:0007669"/>
    <property type="project" value="UniProtKB-KW"/>
</dbReference>
<dbReference type="RefSeq" id="WP_136596870.1">
    <property type="nucleotide sequence ID" value="NZ_STGV01000001.1"/>
</dbReference>
<dbReference type="SUPFAM" id="SSF53448">
    <property type="entry name" value="Nucleotide-diphospho-sugar transferases"/>
    <property type="match status" value="1"/>
</dbReference>
<name>A0A4S8PAE2_9HYPH</name>
<reference evidence="3 4" key="1">
    <citation type="submission" date="2019-04" db="EMBL/GenBank/DDBJ databases">
        <title>Genome sequence of strain shin9-1.</title>
        <authorList>
            <person name="Gao J."/>
            <person name="Sun J."/>
        </authorList>
    </citation>
    <scope>NUCLEOTIDE SEQUENCE [LARGE SCALE GENOMIC DNA]</scope>
    <source>
        <strain evidence="4">shin9-1</strain>
    </source>
</reference>
<sequence>MIFGTVPVREAEGVILAHAMVLPDGKLPKGHRLLMADIDRLVGEGITDVIGVRLSADDLTEDEAAGRLASGFSAVGVEQGPASTGRVNFHASTNGVFQVEAAHVNAFNRVDPAITLATLRDRQAVRTGDLVATLKIIPLAAAARSVEAAAAVVGNHNVFKVAAYRPRPVSLIATTLPSLRASVMDKTRRITETRLSAAGCRINWEHRVVHTTAAVADALQRAALQAPASLIIVFGASAVCDEADVIPEAIRQAGGTVERVGLPVDPGNLLVLGRLGQSHVIGAPGCARSPKENGFDWILARLLTGEEPTSDDLAGLGVGGLLMEIPTRPQPRMATPEPPARPRLAALILAAGKASRMSGQHKLLAEFEGVPLIRRVALSAIEAGMDAVSVVTGHRADEIERALQGLPVTIDHNPDFASGMASSLITGMQSSAVADAQGVAVILADMPGIDADGLRRLRTAFDASDGGAIVRATSAGKRGNPVILPQSTFESLLALKGDIGARAVIETSELEIIDVDLGPAAHLDVDTPDAVLAAGGVLRD</sequence>
<dbReference type="InterPro" id="IPR036425">
    <property type="entry name" value="MoaB/Mog-like_dom_sf"/>
</dbReference>
<dbReference type="PANTHER" id="PTHR43777">
    <property type="entry name" value="MOLYBDENUM COFACTOR CYTIDYLYLTRANSFERASE"/>
    <property type="match status" value="1"/>
</dbReference>
<dbReference type="InterPro" id="IPR012184">
    <property type="entry name" value="Bifunc_Mopterin-bd"/>
</dbReference>
<keyword evidence="4" id="KW-1185">Reference proteome</keyword>
<dbReference type="InterPro" id="IPR001453">
    <property type="entry name" value="MoaB/Mog_dom"/>
</dbReference>
<comment type="caution">
    <text evidence="3">The sequence shown here is derived from an EMBL/GenBank/DDBJ whole genome shotgun (WGS) entry which is preliminary data.</text>
</comment>
<dbReference type="Gene3D" id="3.40.980.10">
    <property type="entry name" value="MoaB/Mog-like domain"/>
    <property type="match status" value="1"/>
</dbReference>
<dbReference type="CDD" id="cd04182">
    <property type="entry name" value="GT_2_like_f"/>
    <property type="match status" value="1"/>
</dbReference>
<feature type="domain" description="MoaB/Mog" evidence="2">
    <location>
        <begin position="170"/>
        <end position="304"/>
    </location>
</feature>
<dbReference type="InterPro" id="IPR029044">
    <property type="entry name" value="Nucleotide-diphossugar_trans"/>
</dbReference>
<evidence type="ECO:0000313" key="3">
    <source>
        <dbReference type="EMBL" id="THV25024.1"/>
    </source>
</evidence>
<keyword evidence="3" id="KW-0418">Kinase</keyword>
<evidence type="ECO:0000256" key="1">
    <source>
        <dbReference type="ARBA" id="ARBA00022842"/>
    </source>
</evidence>
<dbReference type="Proteomes" id="UP000308828">
    <property type="component" value="Unassembled WGS sequence"/>
</dbReference>
<dbReference type="SUPFAM" id="SSF53218">
    <property type="entry name" value="Molybdenum cofactor biosynthesis proteins"/>
    <property type="match status" value="1"/>
</dbReference>